<dbReference type="SMART" id="SM00248">
    <property type="entry name" value="ANK"/>
    <property type="match status" value="5"/>
</dbReference>
<feature type="compositionally biased region" description="Polar residues" evidence="11">
    <location>
        <begin position="503"/>
        <end position="533"/>
    </location>
</feature>
<evidence type="ECO:0000259" key="13">
    <source>
        <dbReference type="PROSITE" id="PS50011"/>
    </source>
</evidence>
<dbReference type="Gene3D" id="3.30.200.20">
    <property type="entry name" value="Phosphorylase Kinase, domain 1"/>
    <property type="match status" value="1"/>
</dbReference>
<dbReference type="Gene3D" id="1.25.40.20">
    <property type="entry name" value="Ankyrin repeat-containing domain"/>
    <property type="match status" value="1"/>
</dbReference>
<dbReference type="PROSITE" id="PS50011">
    <property type="entry name" value="PROTEIN_KINASE_DOM"/>
    <property type="match status" value="1"/>
</dbReference>
<dbReference type="InterPro" id="IPR011009">
    <property type="entry name" value="Kinase-like_dom_sf"/>
</dbReference>
<keyword evidence="4 9" id="KW-0067">ATP-binding</keyword>
<feature type="domain" description="Protein kinase" evidence="13">
    <location>
        <begin position="571"/>
        <end position="838"/>
    </location>
</feature>
<dbReference type="SMART" id="SM00252">
    <property type="entry name" value="SH2"/>
    <property type="match status" value="2"/>
</dbReference>
<dbReference type="SUPFAM" id="SSF56112">
    <property type="entry name" value="Protein kinase-like (PK-like)"/>
    <property type="match status" value="1"/>
</dbReference>
<feature type="domain" description="SH2" evidence="12">
    <location>
        <begin position="352"/>
        <end position="443"/>
    </location>
</feature>
<dbReference type="InterPro" id="IPR008266">
    <property type="entry name" value="Tyr_kinase_AS"/>
</dbReference>
<keyword evidence="15" id="KW-1185">Reference proteome</keyword>
<dbReference type="PRINTS" id="PR00401">
    <property type="entry name" value="SH2DOMAIN"/>
</dbReference>
<dbReference type="PRINTS" id="PR00109">
    <property type="entry name" value="TYRKINASE"/>
</dbReference>
<evidence type="ECO:0000256" key="9">
    <source>
        <dbReference type="PROSITE-ProRule" id="PRU10141"/>
    </source>
</evidence>
<evidence type="ECO:0000259" key="12">
    <source>
        <dbReference type="PROSITE" id="PS50001"/>
    </source>
</evidence>
<dbReference type="Proteomes" id="UP001152320">
    <property type="component" value="Chromosome 13"/>
</dbReference>
<proteinExistence type="inferred from homology"/>
<dbReference type="PROSITE" id="PS50297">
    <property type="entry name" value="ANK_REP_REGION"/>
    <property type="match status" value="2"/>
</dbReference>
<dbReference type="PROSITE" id="PS00109">
    <property type="entry name" value="PROTEIN_KINASE_TYR"/>
    <property type="match status" value="1"/>
</dbReference>
<dbReference type="PROSITE" id="PS00107">
    <property type="entry name" value="PROTEIN_KINASE_ATP"/>
    <property type="match status" value="1"/>
</dbReference>
<dbReference type="PANTHER" id="PTHR24418">
    <property type="entry name" value="TYROSINE-PROTEIN KINASE"/>
    <property type="match status" value="1"/>
</dbReference>
<evidence type="ECO:0000256" key="5">
    <source>
        <dbReference type="ARBA" id="ARBA00023137"/>
    </source>
</evidence>
<comment type="caution">
    <text evidence="14">The sequence shown here is derived from an EMBL/GenBank/DDBJ whole genome shotgun (WGS) entry which is preliminary data.</text>
</comment>
<evidence type="ECO:0000256" key="1">
    <source>
        <dbReference type="ARBA" id="ARBA00022679"/>
    </source>
</evidence>
<dbReference type="InterPro" id="IPR000980">
    <property type="entry name" value="SH2"/>
</dbReference>
<keyword evidence="1 10" id="KW-0808">Transferase</keyword>
<dbReference type="InterPro" id="IPR036770">
    <property type="entry name" value="Ankyrin_rpt-contain_sf"/>
</dbReference>
<dbReference type="GO" id="GO:0005524">
    <property type="term" value="F:ATP binding"/>
    <property type="evidence" value="ECO:0007669"/>
    <property type="project" value="UniProtKB-UniRule"/>
</dbReference>
<evidence type="ECO:0000313" key="14">
    <source>
        <dbReference type="EMBL" id="KAJ8031006.1"/>
    </source>
</evidence>
<feature type="compositionally biased region" description="Basic and acidic residues" evidence="11">
    <location>
        <begin position="445"/>
        <end position="460"/>
    </location>
</feature>
<dbReference type="Pfam" id="PF00017">
    <property type="entry name" value="SH2"/>
    <property type="match status" value="2"/>
</dbReference>
<dbReference type="InterPro" id="IPR000719">
    <property type="entry name" value="Prot_kinase_dom"/>
</dbReference>
<dbReference type="InterPro" id="IPR001245">
    <property type="entry name" value="Ser-Thr/Tyr_kinase_cat_dom"/>
</dbReference>
<dbReference type="Pfam" id="PF13637">
    <property type="entry name" value="Ank_4"/>
    <property type="match status" value="1"/>
</dbReference>
<keyword evidence="5 10" id="KW-0829">Tyrosine-protein kinase</keyword>
<dbReference type="SMART" id="SM00219">
    <property type="entry name" value="TyrKc"/>
    <property type="match status" value="1"/>
</dbReference>
<dbReference type="SUPFAM" id="SSF48403">
    <property type="entry name" value="Ankyrin repeat"/>
    <property type="match status" value="1"/>
</dbReference>
<dbReference type="OrthoDB" id="67310at2759"/>
<dbReference type="FunFam" id="1.10.510.10:FF:000521">
    <property type="entry name" value="Tyrosine-protein kinase pr2"/>
    <property type="match status" value="1"/>
</dbReference>
<feature type="repeat" description="ANK" evidence="7">
    <location>
        <begin position="284"/>
        <end position="316"/>
    </location>
</feature>
<dbReference type="GO" id="GO:0004715">
    <property type="term" value="F:non-membrane spanning protein tyrosine kinase activity"/>
    <property type="evidence" value="ECO:0007669"/>
    <property type="project" value="UniProtKB-EC"/>
</dbReference>
<evidence type="ECO:0000256" key="11">
    <source>
        <dbReference type="SAM" id="MobiDB-lite"/>
    </source>
</evidence>
<feature type="region of interest" description="Disordered" evidence="11">
    <location>
        <begin position="442"/>
        <end position="542"/>
    </location>
</feature>
<sequence>MPVTMNEQGGLRASLGNGINFAELPGDDLYSSVYAFDDNERKKPRLRESLKSTSLEDYLASDLLMGKEEEKELLWYHGRITRDTALHILQENRGGEGSFLVRESTSRSGDYVISLIHNGAPAHFQVQCLGDFYFRIENGPLFQGLDQLITYYQSSADGLPTQLKNFCVGELPPSTARRVGRTTPLHRSAMENDKDILAKILQQEETWRGHIDARNAMGQTGLHEAAARGYLGIINMLLDHGANINCKNSSGVSPLYVSCSTKHPESCQLLLKRQADPTQRHPRTGWVPLHEAATRGYIQCAKYLINSGAPCHPRNSSNETPIDLARRYNQPSMISLLKNFRPPPPQVPVTAYYHGCLDRSQALERIQQHGISDGVFLVRTSPHKPDVYVLSMAAAGSVYNFEIQRKSENLFIDDGPYFQTLENLIEHYMKYEDGLPTKLTQPIRKSQEGDTSHPAKREPMFRNPPPPESGARVHTTNKHVTPAPRHQPNIPPTARYPPPPPRVQSTEEQETPTSPLSPGQASGTFSRILSSIRGSDRKELDRQKKELQKAMQNAPGGGSSEDLQLIDSKQISKGRELGQGEFGSVLEGVWKDSRGNVHNVALKTLHTDHMHTSQQNEFLREAKVMCSLNHGCIVRLLGICMGPPMMLVQELVGMGSLLEFLLNHPKAIVESDLRLWAAQITSGMMYLEQKKFVHRDLAARNILLENNEQAKISDFGLSRATGANNDYYRATTGGRWPVKWYAPESIYYGTFSHSSDVWSFGVTLWEMFTYGDQPYGDLTGAEVIKKIEAGQRLEKPKAAKKMDYQMMMQCWSYKPEDRPTFYQLNLSLSKEEEYQSFYHAGFGQAPSKKKK</sequence>
<dbReference type="InterPro" id="IPR050198">
    <property type="entry name" value="Non-receptor_tyrosine_kinases"/>
</dbReference>
<evidence type="ECO:0000256" key="4">
    <source>
        <dbReference type="ARBA" id="ARBA00022840"/>
    </source>
</evidence>
<dbReference type="Pfam" id="PF07714">
    <property type="entry name" value="PK_Tyr_Ser-Thr"/>
    <property type="match status" value="1"/>
</dbReference>
<evidence type="ECO:0000256" key="10">
    <source>
        <dbReference type="RuleBase" id="RU362096"/>
    </source>
</evidence>
<comment type="similarity">
    <text evidence="10">Belongs to the protein kinase superfamily. Tyr protein kinase family.</text>
</comment>
<reference evidence="14" key="1">
    <citation type="submission" date="2021-10" db="EMBL/GenBank/DDBJ databases">
        <title>Tropical sea cucumber genome reveals ecological adaptation and Cuvierian tubules defense mechanism.</title>
        <authorList>
            <person name="Chen T."/>
        </authorList>
    </citation>
    <scope>NUCLEOTIDE SEQUENCE</scope>
    <source>
        <strain evidence="14">Nanhai2018</strain>
        <tissue evidence="14">Muscle</tissue>
    </source>
</reference>
<keyword evidence="2 9" id="KW-0547">Nucleotide-binding</keyword>
<comment type="catalytic activity">
    <reaction evidence="6 10">
        <text>L-tyrosyl-[protein] + ATP = O-phospho-L-tyrosyl-[protein] + ADP + H(+)</text>
        <dbReference type="Rhea" id="RHEA:10596"/>
        <dbReference type="Rhea" id="RHEA-COMP:10136"/>
        <dbReference type="Rhea" id="RHEA-COMP:20101"/>
        <dbReference type="ChEBI" id="CHEBI:15378"/>
        <dbReference type="ChEBI" id="CHEBI:30616"/>
        <dbReference type="ChEBI" id="CHEBI:46858"/>
        <dbReference type="ChEBI" id="CHEBI:61978"/>
        <dbReference type="ChEBI" id="CHEBI:456216"/>
        <dbReference type="EC" id="2.7.10.2"/>
    </reaction>
</comment>
<dbReference type="PROSITE" id="PS50001">
    <property type="entry name" value="SH2"/>
    <property type="match status" value="2"/>
</dbReference>
<evidence type="ECO:0000256" key="6">
    <source>
        <dbReference type="ARBA" id="ARBA00051245"/>
    </source>
</evidence>
<feature type="repeat" description="ANK" evidence="7">
    <location>
        <begin position="217"/>
        <end position="249"/>
    </location>
</feature>
<feature type="domain" description="SH2" evidence="12">
    <location>
        <begin position="75"/>
        <end position="167"/>
    </location>
</feature>
<keyword evidence="3 10" id="KW-0418">Kinase</keyword>
<dbReference type="EC" id="2.7.10.2" evidence="10"/>
<dbReference type="SUPFAM" id="SSF55550">
    <property type="entry name" value="SH2 domain"/>
    <property type="match status" value="2"/>
</dbReference>
<dbReference type="EMBL" id="JAIZAY010000013">
    <property type="protein sequence ID" value="KAJ8031006.1"/>
    <property type="molecule type" value="Genomic_DNA"/>
</dbReference>
<organism evidence="14 15">
    <name type="scientific">Holothuria leucospilota</name>
    <name type="common">Black long sea cucumber</name>
    <name type="synonym">Mertensiothuria leucospilota</name>
    <dbReference type="NCBI Taxonomy" id="206669"/>
    <lineage>
        <taxon>Eukaryota</taxon>
        <taxon>Metazoa</taxon>
        <taxon>Echinodermata</taxon>
        <taxon>Eleutherozoa</taxon>
        <taxon>Echinozoa</taxon>
        <taxon>Holothuroidea</taxon>
        <taxon>Aspidochirotacea</taxon>
        <taxon>Aspidochirotida</taxon>
        <taxon>Holothuriidae</taxon>
        <taxon>Holothuria</taxon>
    </lineage>
</organism>
<feature type="compositionally biased region" description="Pro residues" evidence="11">
    <location>
        <begin position="489"/>
        <end position="502"/>
    </location>
</feature>
<protein>
    <recommendedName>
        <fullName evidence="10">Tyrosine-protein kinase</fullName>
        <ecNumber evidence="10">2.7.10.2</ecNumber>
    </recommendedName>
</protein>
<keyword evidence="7" id="KW-0040">ANK repeat</keyword>
<dbReference type="Pfam" id="PF12796">
    <property type="entry name" value="Ank_2"/>
    <property type="match status" value="1"/>
</dbReference>
<gene>
    <name evidence="14" type="ORF">HOLleu_27592</name>
</gene>
<dbReference type="Gene3D" id="1.10.510.10">
    <property type="entry name" value="Transferase(Phosphotransferase) domain 1"/>
    <property type="match status" value="1"/>
</dbReference>
<evidence type="ECO:0000256" key="2">
    <source>
        <dbReference type="ARBA" id="ARBA00022741"/>
    </source>
</evidence>
<dbReference type="InterPro" id="IPR020635">
    <property type="entry name" value="Tyr_kinase_cat_dom"/>
</dbReference>
<keyword evidence="8" id="KW-0727">SH2 domain</keyword>
<name>A0A9Q1H3L1_HOLLE</name>
<dbReference type="InterPro" id="IPR036860">
    <property type="entry name" value="SH2_dom_sf"/>
</dbReference>
<dbReference type="AlphaFoldDB" id="A0A9Q1H3L1"/>
<evidence type="ECO:0000256" key="3">
    <source>
        <dbReference type="ARBA" id="ARBA00022777"/>
    </source>
</evidence>
<evidence type="ECO:0000256" key="7">
    <source>
        <dbReference type="PROSITE-ProRule" id="PRU00023"/>
    </source>
</evidence>
<dbReference type="Gene3D" id="3.30.505.10">
    <property type="entry name" value="SH2 domain"/>
    <property type="match status" value="2"/>
</dbReference>
<dbReference type="InterPro" id="IPR002110">
    <property type="entry name" value="Ankyrin_rpt"/>
</dbReference>
<evidence type="ECO:0000256" key="8">
    <source>
        <dbReference type="PROSITE-ProRule" id="PRU00191"/>
    </source>
</evidence>
<evidence type="ECO:0000313" key="15">
    <source>
        <dbReference type="Proteomes" id="UP001152320"/>
    </source>
</evidence>
<dbReference type="InterPro" id="IPR017441">
    <property type="entry name" value="Protein_kinase_ATP_BS"/>
</dbReference>
<feature type="binding site" evidence="9">
    <location>
        <position position="603"/>
    </location>
    <ligand>
        <name>ATP</name>
        <dbReference type="ChEBI" id="CHEBI:30616"/>
    </ligand>
</feature>
<dbReference type="PROSITE" id="PS50088">
    <property type="entry name" value="ANK_REPEAT"/>
    <property type="match status" value="2"/>
</dbReference>
<accession>A0A9Q1H3L1</accession>